<dbReference type="GO" id="GO:0005794">
    <property type="term" value="C:Golgi apparatus"/>
    <property type="evidence" value="ECO:0007669"/>
    <property type="project" value="UniProtKB-SubCell"/>
</dbReference>
<reference evidence="14 15" key="1">
    <citation type="submission" date="2018-12" db="EMBL/GenBank/DDBJ databases">
        <authorList>
            <person name="Tiukova I."/>
            <person name="Dainat J."/>
        </authorList>
    </citation>
    <scope>NUCLEOTIDE SEQUENCE [LARGE SCALE GENOMIC DNA]</scope>
</reference>
<protein>
    <recommendedName>
        <fullName evidence="2">non-specific serine/threonine protein kinase</fullName>
        <ecNumber evidence="2">2.7.11.1</ecNumber>
    </recommendedName>
</protein>
<dbReference type="SMART" id="SM00220">
    <property type="entry name" value="S_TKc"/>
    <property type="match status" value="1"/>
</dbReference>
<dbReference type="InParanoid" id="A0A448YRV9"/>
<evidence type="ECO:0000256" key="5">
    <source>
        <dbReference type="ARBA" id="ARBA00022679"/>
    </source>
</evidence>
<evidence type="ECO:0000256" key="11">
    <source>
        <dbReference type="PROSITE-ProRule" id="PRU00221"/>
    </source>
</evidence>
<name>A0A448YRV9_BRENA</name>
<feature type="repeat" description="WD" evidence="11">
    <location>
        <begin position="1078"/>
        <end position="1110"/>
    </location>
</feature>
<dbReference type="SUPFAM" id="SSF56112">
    <property type="entry name" value="Protein kinase-like (PK-like)"/>
    <property type="match status" value="1"/>
</dbReference>
<feature type="compositionally biased region" description="Polar residues" evidence="12">
    <location>
        <begin position="819"/>
        <end position="832"/>
    </location>
</feature>
<dbReference type="GO" id="GO:0071561">
    <property type="term" value="C:nucleus-vacuole junction"/>
    <property type="evidence" value="ECO:0007669"/>
    <property type="project" value="TreeGrafter"/>
</dbReference>
<evidence type="ECO:0000256" key="1">
    <source>
        <dbReference type="ARBA" id="ARBA00004455"/>
    </source>
</evidence>
<dbReference type="Pfam" id="PF22956">
    <property type="entry name" value="VPS15-like_hel"/>
    <property type="match status" value="1"/>
</dbReference>
<dbReference type="FunFam" id="1.10.510.10:FF:000497">
    <property type="entry name" value="Phosphoinositide 3-kinase regulatory subunit"/>
    <property type="match status" value="1"/>
</dbReference>
<sequence length="1489" mass="168149">MGPELALMVPSAQTVAVSAYIDFLPDIQYSKPLGTSRFLKAVKCLDKNGAVVVKLLIKPSSDLDLTHFLQQMEELRISLIGMPNVLAFHSIMDSQRACYFIRPFVRYNLYDRLSIRPFLEGIEKKWIVYQIILAVARFHSKGITHGDLKTENVLLTSWNWCLITDFATFKPVYLPEGNPSQFSFYFDTAQRHVCYVAPERFVSSNDEEVSNLNQKSKVTKQMDVFALGCLIAEIYTEGLPIFTLAQMFKYRKGEYTPNLDGVKEPNIRKMVLSMISLKPEERLGAEEYLRMFRQTIFPDYFYTFLHHYVRKLSELEVKSSSNAAKLRVCDQRIDQIYQGFDKIALYLGFKKYITGEGKEEELSQHNDSVIPIQLNLPGMHRHILKRTSEVFQRDSAPDCSTLILLSIVLFNSRNTTHASFRIKACDLILAFSEQLTDEVKLDRCLPYLVYMLDDPSEDVQGAALRTLTQLLTMVDSITPINVSIFPEYLIPKLWHVLGRSYITHQDESNENGDPPLSYVRTVFALCLPHLALTAKRFYDLSNLLTTQIKHFDDPETENDFTTRHNGSLIDGNFLKMVDGFESMTTQIMTDHVFVRIALLSNILPLCTFFGKEKTNDVIVSHLITYLNDKDPQLKIAFVSTIVTISIFVGIVSLEQYILPLLVQSLTDRSELVVIELLKVFTELVKLGMIRNQYLWDLVRLVVRLVLHPNEMIREATLNLIIATGNILSSADLYCQLYPLIRPYFRHELTSFTWESLFTCVHQAIPRSVYNIAQNWSLSPEPTLFWQRVNNGSGTNSANTDSFGNRPMTFMKKRGGGGRQQSSTNRLNVSNPSNSASLEDLVVENYEIPLSVEDAKQVERFKNVGFPESDLWKIATLRSYIYRVAHIISADGRQRKKEINYNRVNMLPRSVFVDVVHEPEVVKPKIDSVDKRRKSTVLRLKTAKDVVGGGAHSGSFERPPLFFDATASLPSIGQSEENAIGDAPSQHGASMSAGSILASDDSEFSIINETLTPQRMKTKIKHSYIGNNRYILKFLGSLSFEPALKDFAEFGDTLENNEEKKEGEAPSSTSSSHILISRLLEHQASINCVACSSDSSFFVTGDGQGYLKFWDTVRLEINVTGRSFCSLRLGSAVQSIDFMRDRQCLAVCTRDGSIKIFRVELSTISQQNIHRHPRKATVILVRQYQVPSEELYAMSLQFCFTSETPFLAYSTPTCRIVLLDIRTMDCAISVQNNVSHGIPTAFTVGPDGSWILIGTSKGIMDLWDLSPKLLVKSVRLKNSGFPLVKMKVLPSTFQLNKVKDRFVATIGGTGESDVIIWDVSKLQPRIVLCSSSVGTAIDSYSIKELNDDPEAIDEDLARLQLSEKLIQEDKGCTAMEVVSSPSDELYLLAATHSGKVIEWNLLKLGDSRVLVEEFGSAKLKMQPKFSQTEINSNLAFVNEIYSDSENGSVKDSKIEAVKSHHDKVNDLAMAFRPYQLLISVDRSGVINVYR</sequence>
<evidence type="ECO:0000256" key="12">
    <source>
        <dbReference type="SAM" id="MobiDB-lite"/>
    </source>
</evidence>
<keyword evidence="8" id="KW-0418">Kinase</keyword>
<evidence type="ECO:0000256" key="9">
    <source>
        <dbReference type="ARBA" id="ARBA00022840"/>
    </source>
</evidence>
<keyword evidence="15" id="KW-1185">Reference proteome</keyword>
<evidence type="ECO:0000313" key="14">
    <source>
        <dbReference type="EMBL" id="VEU23630.1"/>
    </source>
</evidence>
<dbReference type="GO" id="GO:0016236">
    <property type="term" value="P:macroautophagy"/>
    <property type="evidence" value="ECO:0007669"/>
    <property type="project" value="InterPro"/>
</dbReference>
<evidence type="ECO:0000256" key="6">
    <source>
        <dbReference type="ARBA" id="ARBA00022737"/>
    </source>
</evidence>
<dbReference type="GO" id="GO:0005524">
    <property type="term" value="F:ATP binding"/>
    <property type="evidence" value="ECO:0007669"/>
    <property type="project" value="UniProtKB-KW"/>
</dbReference>
<dbReference type="GO" id="GO:0004674">
    <property type="term" value="F:protein serine/threonine kinase activity"/>
    <property type="evidence" value="ECO:0007669"/>
    <property type="project" value="UniProtKB-KW"/>
</dbReference>
<dbReference type="GO" id="GO:0034272">
    <property type="term" value="C:phosphatidylinositol 3-kinase complex, class III, type II"/>
    <property type="evidence" value="ECO:0007669"/>
    <property type="project" value="TreeGrafter"/>
</dbReference>
<organism evidence="14 15">
    <name type="scientific">Brettanomyces naardenensis</name>
    <name type="common">Yeast</name>
    <dbReference type="NCBI Taxonomy" id="13370"/>
    <lineage>
        <taxon>Eukaryota</taxon>
        <taxon>Fungi</taxon>
        <taxon>Dikarya</taxon>
        <taxon>Ascomycota</taxon>
        <taxon>Saccharomycotina</taxon>
        <taxon>Pichiomycetes</taxon>
        <taxon>Pichiales</taxon>
        <taxon>Pichiaceae</taxon>
        <taxon>Brettanomyces</taxon>
    </lineage>
</organism>
<dbReference type="Pfam" id="PF00069">
    <property type="entry name" value="Pkinase"/>
    <property type="match status" value="1"/>
</dbReference>
<dbReference type="InterPro" id="IPR036322">
    <property type="entry name" value="WD40_repeat_dom_sf"/>
</dbReference>
<dbReference type="InterPro" id="IPR008271">
    <property type="entry name" value="Ser/Thr_kinase_AS"/>
</dbReference>
<dbReference type="GO" id="GO:0045324">
    <property type="term" value="P:late endosome to vacuole transport"/>
    <property type="evidence" value="ECO:0007669"/>
    <property type="project" value="InterPro"/>
</dbReference>
<dbReference type="STRING" id="13370.A0A448YRV9"/>
<dbReference type="InterPro" id="IPR015943">
    <property type="entry name" value="WD40/YVTN_repeat-like_dom_sf"/>
</dbReference>
<keyword evidence="5" id="KW-0808">Transferase</keyword>
<evidence type="ECO:0000256" key="2">
    <source>
        <dbReference type="ARBA" id="ARBA00012513"/>
    </source>
</evidence>
<dbReference type="SMART" id="SM00320">
    <property type="entry name" value="WD40"/>
    <property type="match status" value="5"/>
</dbReference>
<dbReference type="InterPro" id="IPR045162">
    <property type="entry name" value="Vps15-like"/>
</dbReference>
<dbReference type="PANTHER" id="PTHR17583:SF0">
    <property type="entry name" value="PHOSPHOINOSITIDE 3-KINASE REGULATORY SUBUNIT 4"/>
    <property type="match status" value="1"/>
</dbReference>
<dbReference type="PROSITE" id="PS00108">
    <property type="entry name" value="PROTEIN_KINASE_ST"/>
    <property type="match status" value="1"/>
</dbReference>
<keyword evidence="4 11" id="KW-0853">WD repeat</keyword>
<evidence type="ECO:0000256" key="8">
    <source>
        <dbReference type="ARBA" id="ARBA00022777"/>
    </source>
</evidence>
<dbReference type="PROSITE" id="PS50011">
    <property type="entry name" value="PROTEIN_KINASE_DOM"/>
    <property type="match status" value="1"/>
</dbReference>
<dbReference type="Gene3D" id="1.10.510.10">
    <property type="entry name" value="Transferase(Phosphotransferase) domain 1"/>
    <property type="match status" value="1"/>
</dbReference>
<dbReference type="GO" id="GO:0034271">
    <property type="term" value="C:phosphatidylinositol 3-kinase complex, class III, type I"/>
    <property type="evidence" value="ECO:0007669"/>
    <property type="project" value="TreeGrafter"/>
</dbReference>
<dbReference type="InterPro" id="IPR016024">
    <property type="entry name" value="ARM-type_fold"/>
</dbReference>
<evidence type="ECO:0000313" key="15">
    <source>
        <dbReference type="Proteomes" id="UP000290900"/>
    </source>
</evidence>
<dbReference type="SUPFAM" id="SSF48371">
    <property type="entry name" value="ARM repeat"/>
    <property type="match status" value="1"/>
</dbReference>
<evidence type="ECO:0000259" key="13">
    <source>
        <dbReference type="PROSITE" id="PS50011"/>
    </source>
</evidence>
<dbReference type="OrthoDB" id="242910at2759"/>
<dbReference type="PANTHER" id="PTHR17583">
    <property type="entry name" value="PHOSPHOINOSITIDE 3-KINASE REGULATORY SUBUNIT 4"/>
    <property type="match status" value="1"/>
</dbReference>
<evidence type="ECO:0000256" key="10">
    <source>
        <dbReference type="ARBA" id="ARBA00037864"/>
    </source>
</evidence>
<gene>
    <name evidence="14" type="ORF">BRENAR_LOCUS4359</name>
</gene>
<proteinExistence type="predicted"/>
<dbReference type="PROSITE" id="PS50082">
    <property type="entry name" value="WD_REPEATS_2"/>
    <property type="match status" value="1"/>
</dbReference>
<dbReference type="FunCoup" id="A0A448YRV9">
    <property type="interactions" value="848"/>
</dbReference>
<dbReference type="EMBL" id="CAACVR010000056">
    <property type="protein sequence ID" value="VEU23630.1"/>
    <property type="molecule type" value="Genomic_DNA"/>
</dbReference>
<dbReference type="SUPFAM" id="SSF50978">
    <property type="entry name" value="WD40 repeat-like"/>
    <property type="match status" value="1"/>
</dbReference>
<comment type="subcellular location">
    <subcellularLocation>
        <location evidence="1">Endosome membrane</location>
        <topology evidence="1">Lipid-anchor</topology>
    </subcellularLocation>
    <subcellularLocation>
        <location evidence="10">Golgi apparatus</location>
        <location evidence="10">trans-Golgi network membrane</location>
        <topology evidence="10">Lipid-anchor</topology>
    </subcellularLocation>
</comment>
<dbReference type="InterPro" id="IPR001680">
    <property type="entry name" value="WD40_rpt"/>
</dbReference>
<keyword evidence="6" id="KW-0677">Repeat</keyword>
<dbReference type="EC" id="2.7.11.1" evidence="2"/>
<evidence type="ECO:0000256" key="4">
    <source>
        <dbReference type="ARBA" id="ARBA00022574"/>
    </source>
</evidence>
<evidence type="ECO:0000256" key="3">
    <source>
        <dbReference type="ARBA" id="ARBA00022527"/>
    </source>
</evidence>
<feature type="region of interest" description="Disordered" evidence="12">
    <location>
        <begin position="811"/>
        <end position="832"/>
    </location>
</feature>
<keyword evidence="9" id="KW-0067">ATP-binding</keyword>
<keyword evidence="7" id="KW-0547">Nucleotide-binding</keyword>
<dbReference type="CDD" id="cd13980">
    <property type="entry name" value="STKc_Vps15"/>
    <property type="match status" value="1"/>
</dbReference>
<dbReference type="PROSITE" id="PS50294">
    <property type="entry name" value="WD_REPEATS_REGION"/>
    <property type="match status" value="1"/>
</dbReference>
<dbReference type="GO" id="GO:0005770">
    <property type="term" value="C:late endosome"/>
    <property type="evidence" value="ECO:0007669"/>
    <property type="project" value="TreeGrafter"/>
</dbReference>
<dbReference type="Gene3D" id="1.25.10.10">
    <property type="entry name" value="Leucine-rich Repeat Variant"/>
    <property type="match status" value="2"/>
</dbReference>
<dbReference type="GO" id="GO:0006623">
    <property type="term" value="P:protein targeting to vacuole"/>
    <property type="evidence" value="ECO:0007669"/>
    <property type="project" value="TreeGrafter"/>
</dbReference>
<evidence type="ECO:0000256" key="7">
    <source>
        <dbReference type="ARBA" id="ARBA00022741"/>
    </source>
</evidence>
<dbReference type="Proteomes" id="UP000290900">
    <property type="component" value="Unassembled WGS sequence"/>
</dbReference>
<dbReference type="InterPro" id="IPR011009">
    <property type="entry name" value="Kinase-like_dom_sf"/>
</dbReference>
<dbReference type="InterPro" id="IPR011989">
    <property type="entry name" value="ARM-like"/>
</dbReference>
<dbReference type="Gene3D" id="2.130.10.10">
    <property type="entry name" value="YVTN repeat-like/Quinoprotein amine dehydrogenase"/>
    <property type="match status" value="2"/>
</dbReference>
<keyword evidence="3" id="KW-0723">Serine/threonine-protein kinase</keyword>
<dbReference type="Pfam" id="PF00400">
    <property type="entry name" value="WD40"/>
    <property type="match status" value="2"/>
</dbReference>
<accession>A0A448YRV9</accession>
<feature type="domain" description="Protein kinase" evidence="13">
    <location>
        <begin position="27"/>
        <end position="305"/>
    </location>
</feature>
<dbReference type="InterPro" id="IPR000719">
    <property type="entry name" value="Prot_kinase_dom"/>
</dbReference>
<dbReference type="GO" id="GO:0010008">
    <property type="term" value="C:endosome membrane"/>
    <property type="evidence" value="ECO:0007669"/>
    <property type="project" value="UniProtKB-SubCell"/>
</dbReference>
<dbReference type="InterPro" id="IPR055231">
    <property type="entry name" value="2AA_helical"/>
</dbReference>